<evidence type="ECO:0000256" key="1">
    <source>
        <dbReference type="SAM" id="MobiDB-lite"/>
    </source>
</evidence>
<keyword evidence="2" id="KW-1185">Reference proteome</keyword>
<dbReference type="AlphaFoldDB" id="A0A6P8LPS1"/>
<reference evidence="3" key="1">
    <citation type="submission" date="2025-08" db="UniProtKB">
        <authorList>
            <consortium name="RefSeq"/>
        </authorList>
    </citation>
    <scope>IDENTIFICATION</scope>
    <source>
        <tissue evidence="3">Muscle</tissue>
    </source>
</reference>
<dbReference type="RefSeq" id="XP_033300294.1">
    <property type="nucleotide sequence ID" value="XM_033444403.1"/>
</dbReference>
<sequence length="250" mass="28165">MTDLDVDDSLTKLNTQLNKSMVLMDTTETEIPQSKSNKSITINPNIQPASPHVNSPIVKKSILKKAEKKNVIEVEQHIENNKETRSEITDNSASTNVTSITRPRTISDLVQQEDLIMETTDTTLSLDDLSDSEDIWIMDIPGTIDPNELKGQMLIFGEKSKFKIKEEKYCAVHHEVKCNVTCVLHTGKVKPRYKTVNIKPAGAITIRRKLPSISKTKPMQIENCSVPFPKNLRTRHPLFGVNYKGNVEKV</sequence>
<name>A0A6P8LPS1_9HYME</name>
<evidence type="ECO:0000313" key="2">
    <source>
        <dbReference type="Proteomes" id="UP000515164"/>
    </source>
</evidence>
<organism evidence="2 3">
    <name type="scientific">Bombus bifarius</name>
    <dbReference type="NCBI Taxonomy" id="103933"/>
    <lineage>
        <taxon>Eukaryota</taxon>
        <taxon>Metazoa</taxon>
        <taxon>Ecdysozoa</taxon>
        <taxon>Arthropoda</taxon>
        <taxon>Hexapoda</taxon>
        <taxon>Insecta</taxon>
        <taxon>Pterygota</taxon>
        <taxon>Neoptera</taxon>
        <taxon>Endopterygota</taxon>
        <taxon>Hymenoptera</taxon>
        <taxon>Apocrita</taxon>
        <taxon>Aculeata</taxon>
        <taxon>Apoidea</taxon>
        <taxon>Anthophila</taxon>
        <taxon>Apidae</taxon>
        <taxon>Bombus</taxon>
        <taxon>Pyrobombus</taxon>
    </lineage>
</organism>
<gene>
    <name evidence="3" type="primary">LOC117205708</name>
</gene>
<protein>
    <submittedName>
        <fullName evidence="3">Uncharacterized protein LOC117205708 isoform X1</fullName>
    </submittedName>
</protein>
<dbReference type="KEGG" id="bbif:117205708"/>
<evidence type="ECO:0000313" key="3">
    <source>
        <dbReference type="RefSeq" id="XP_033300294.1"/>
    </source>
</evidence>
<dbReference type="Proteomes" id="UP000515164">
    <property type="component" value="Unplaced"/>
</dbReference>
<feature type="region of interest" description="Disordered" evidence="1">
    <location>
        <begin position="29"/>
        <end position="53"/>
    </location>
</feature>
<proteinExistence type="predicted"/>
<feature type="compositionally biased region" description="Polar residues" evidence="1">
    <location>
        <begin position="29"/>
        <end position="48"/>
    </location>
</feature>
<dbReference type="GeneID" id="117205708"/>
<accession>A0A6P8LPS1</accession>